<protein>
    <submittedName>
        <fullName evidence="1">Uncharacterized protein</fullName>
    </submittedName>
</protein>
<gene>
    <name evidence="1" type="ORF">BDN72DRAFT_861884</name>
</gene>
<dbReference type="EMBL" id="ML208507">
    <property type="protein sequence ID" value="TFK63735.1"/>
    <property type="molecule type" value="Genomic_DNA"/>
</dbReference>
<reference evidence="1 2" key="1">
    <citation type="journal article" date="2019" name="Nat. Ecol. Evol.">
        <title>Megaphylogeny resolves global patterns of mushroom evolution.</title>
        <authorList>
            <person name="Varga T."/>
            <person name="Krizsan K."/>
            <person name="Foldi C."/>
            <person name="Dima B."/>
            <person name="Sanchez-Garcia M."/>
            <person name="Sanchez-Ramirez S."/>
            <person name="Szollosi G.J."/>
            <person name="Szarkandi J.G."/>
            <person name="Papp V."/>
            <person name="Albert L."/>
            <person name="Andreopoulos W."/>
            <person name="Angelini C."/>
            <person name="Antonin V."/>
            <person name="Barry K.W."/>
            <person name="Bougher N.L."/>
            <person name="Buchanan P."/>
            <person name="Buyck B."/>
            <person name="Bense V."/>
            <person name="Catcheside P."/>
            <person name="Chovatia M."/>
            <person name="Cooper J."/>
            <person name="Damon W."/>
            <person name="Desjardin D."/>
            <person name="Finy P."/>
            <person name="Geml J."/>
            <person name="Haridas S."/>
            <person name="Hughes K."/>
            <person name="Justo A."/>
            <person name="Karasinski D."/>
            <person name="Kautmanova I."/>
            <person name="Kiss B."/>
            <person name="Kocsube S."/>
            <person name="Kotiranta H."/>
            <person name="LaButti K.M."/>
            <person name="Lechner B.E."/>
            <person name="Liimatainen K."/>
            <person name="Lipzen A."/>
            <person name="Lukacs Z."/>
            <person name="Mihaltcheva S."/>
            <person name="Morgado L.N."/>
            <person name="Niskanen T."/>
            <person name="Noordeloos M.E."/>
            <person name="Ohm R.A."/>
            <person name="Ortiz-Santana B."/>
            <person name="Ovrebo C."/>
            <person name="Racz N."/>
            <person name="Riley R."/>
            <person name="Savchenko A."/>
            <person name="Shiryaev A."/>
            <person name="Soop K."/>
            <person name="Spirin V."/>
            <person name="Szebenyi C."/>
            <person name="Tomsovsky M."/>
            <person name="Tulloss R.E."/>
            <person name="Uehling J."/>
            <person name="Grigoriev I.V."/>
            <person name="Vagvolgyi C."/>
            <person name="Papp T."/>
            <person name="Martin F.M."/>
            <person name="Miettinen O."/>
            <person name="Hibbett D.S."/>
            <person name="Nagy L.G."/>
        </authorList>
    </citation>
    <scope>NUCLEOTIDE SEQUENCE [LARGE SCALE GENOMIC DNA]</scope>
    <source>
        <strain evidence="1 2">NL-1719</strain>
    </source>
</reference>
<dbReference type="Proteomes" id="UP000308600">
    <property type="component" value="Unassembled WGS sequence"/>
</dbReference>
<keyword evidence="2" id="KW-1185">Reference proteome</keyword>
<organism evidence="1 2">
    <name type="scientific">Pluteus cervinus</name>
    <dbReference type="NCBI Taxonomy" id="181527"/>
    <lineage>
        <taxon>Eukaryota</taxon>
        <taxon>Fungi</taxon>
        <taxon>Dikarya</taxon>
        <taxon>Basidiomycota</taxon>
        <taxon>Agaricomycotina</taxon>
        <taxon>Agaricomycetes</taxon>
        <taxon>Agaricomycetidae</taxon>
        <taxon>Agaricales</taxon>
        <taxon>Pluteineae</taxon>
        <taxon>Pluteaceae</taxon>
        <taxon>Pluteus</taxon>
    </lineage>
</organism>
<evidence type="ECO:0000313" key="2">
    <source>
        <dbReference type="Proteomes" id="UP000308600"/>
    </source>
</evidence>
<sequence>MQSSEREEVEQDCGSQVRGNGNVRESPEIGRARLSTPQLARDDEFEEKDARDGVEEKDARDDRRGLRHEAWLWFCKWDDLAFAGKGEVPTSPHIQHHGPTQVIVDQQATTYASIADAETKCSIAKVQCYHLREKSDEWFSRLDITIKKLWRKRTAADSKGKREWGPVHSPISRDNHRTPAVLMRVGHMCLANYGLAGLDYGS</sequence>
<accession>A0ACD3ADK4</accession>
<name>A0ACD3ADK4_9AGAR</name>
<proteinExistence type="predicted"/>
<evidence type="ECO:0000313" key="1">
    <source>
        <dbReference type="EMBL" id="TFK63735.1"/>
    </source>
</evidence>